<gene>
    <name evidence="5 7" type="primary">EFM4</name>
    <name evidence="7" type="ORF">LOCC1_G006047</name>
</gene>
<evidence type="ECO:0000313" key="8">
    <source>
        <dbReference type="Proteomes" id="UP000443090"/>
    </source>
</evidence>
<dbReference type="EC" id="2.1.1.-" evidence="5"/>
<name>A0A8H8RMT6_9HELO</name>
<dbReference type="HAMAP" id="MF_03188">
    <property type="entry name" value="Methyltr_EFM4"/>
    <property type="match status" value="1"/>
</dbReference>
<evidence type="ECO:0000256" key="4">
    <source>
        <dbReference type="ARBA" id="ARBA00022691"/>
    </source>
</evidence>
<evidence type="ECO:0000259" key="6">
    <source>
        <dbReference type="Pfam" id="PF13847"/>
    </source>
</evidence>
<keyword evidence="1 5" id="KW-0963">Cytoplasm</keyword>
<comment type="caution">
    <text evidence="7">The sequence shown here is derived from an EMBL/GenBank/DDBJ whole genome shotgun (WGS) entry which is preliminary data.</text>
</comment>
<keyword evidence="2 5" id="KW-0489">Methyltransferase</keyword>
<evidence type="ECO:0000256" key="2">
    <source>
        <dbReference type="ARBA" id="ARBA00022603"/>
    </source>
</evidence>
<evidence type="ECO:0000256" key="5">
    <source>
        <dbReference type="HAMAP-Rule" id="MF_03188"/>
    </source>
</evidence>
<dbReference type="AlphaFoldDB" id="A0A8H8RMT6"/>
<dbReference type="InterPro" id="IPR029063">
    <property type="entry name" value="SAM-dependent_MTases_sf"/>
</dbReference>
<keyword evidence="8" id="KW-1185">Reference proteome</keyword>
<feature type="domain" description="Methyltransferase" evidence="6">
    <location>
        <begin position="77"/>
        <end position="214"/>
    </location>
</feature>
<dbReference type="SUPFAM" id="SSF53335">
    <property type="entry name" value="S-adenosyl-L-methionine-dependent methyltransferases"/>
    <property type="match status" value="1"/>
</dbReference>
<evidence type="ECO:0000313" key="7">
    <source>
        <dbReference type="EMBL" id="TVY37291.1"/>
    </source>
</evidence>
<comment type="subcellular location">
    <subcellularLocation>
        <location evidence="5">Cytoplasm</location>
    </subcellularLocation>
</comment>
<evidence type="ECO:0000256" key="1">
    <source>
        <dbReference type="ARBA" id="ARBA00022490"/>
    </source>
</evidence>
<dbReference type="InterPro" id="IPR025714">
    <property type="entry name" value="Methyltranfer_dom"/>
</dbReference>
<dbReference type="OrthoDB" id="10069295at2759"/>
<organism evidence="7 8">
    <name type="scientific">Lachnellula occidentalis</name>
    <dbReference type="NCBI Taxonomy" id="215460"/>
    <lineage>
        <taxon>Eukaryota</taxon>
        <taxon>Fungi</taxon>
        <taxon>Dikarya</taxon>
        <taxon>Ascomycota</taxon>
        <taxon>Pezizomycotina</taxon>
        <taxon>Leotiomycetes</taxon>
        <taxon>Helotiales</taxon>
        <taxon>Lachnaceae</taxon>
        <taxon>Lachnellula</taxon>
    </lineage>
</organism>
<dbReference type="Gene3D" id="3.40.50.150">
    <property type="entry name" value="Vaccinia Virus protein VP39"/>
    <property type="match status" value="1"/>
</dbReference>
<reference evidence="7 8" key="1">
    <citation type="submission" date="2018-05" db="EMBL/GenBank/DDBJ databases">
        <title>Genome sequencing and assembly of the regulated plant pathogen Lachnellula willkommii and related sister species for the development of diagnostic species identification markers.</title>
        <authorList>
            <person name="Giroux E."/>
            <person name="Bilodeau G."/>
        </authorList>
    </citation>
    <scope>NUCLEOTIDE SEQUENCE [LARGE SCALE GENOMIC DNA]</scope>
    <source>
        <strain evidence="7 8">CBS 160.35</strain>
    </source>
</reference>
<dbReference type="GO" id="GO:0005737">
    <property type="term" value="C:cytoplasm"/>
    <property type="evidence" value="ECO:0007669"/>
    <property type="project" value="UniProtKB-SubCell"/>
</dbReference>
<proteinExistence type="inferred from homology"/>
<sequence>MGSNPPTRPNHLEPSPLGTKEYWDSLYTTELHNHSADTSDIGTIWFSDSGAENKVLSFLSLRILSDKKVLGPETTRQNCSFLDLGTGNGHFLLRLRGLDEDGEEDEEGEKWEGRMLGVDYSAQSIEFARRIAASKGVELDFEYFDLMNDSPASILTKDQSEGWDVVLDKGTFDAISLSEERDGQGRRLCEGYREKVMPLVREGGLLLVTSCNWTGEELRAWFAGVGLRVVGEVGYRSFVFGGAAGQTISSVCFRKESG</sequence>
<dbReference type="PANTHER" id="PTHR12843">
    <property type="entry name" value="PROTEIN-LYSINE N-METHYLTRANSFERASE METTL10"/>
    <property type="match status" value="1"/>
</dbReference>
<dbReference type="GO" id="GO:0032259">
    <property type="term" value="P:methylation"/>
    <property type="evidence" value="ECO:0007669"/>
    <property type="project" value="UniProtKB-KW"/>
</dbReference>
<dbReference type="EMBL" id="QGMI01000724">
    <property type="protein sequence ID" value="TVY37291.1"/>
    <property type="molecule type" value="Genomic_DNA"/>
</dbReference>
<dbReference type="Proteomes" id="UP000443090">
    <property type="component" value="Unassembled WGS sequence"/>
</dbReference>
<keyword evidence="4 5" id="KW-0949">S-adenosyl-L-methionine</keyword>
<dbReference type="GO" id="GO:0016192">
    <property type="term" value="P:vesicle-mediated transport"/>
    <property type="evidence" value="ECO:0007669"/>
    <property type="project" value="UniProtKB-UniRule"/>
</dbReference>
<comment type="similarity">
    <text evidence="5">Belongs to the class I-like SAM-binding methyltransferase superfamily. EFM4 family.</text>
</comment>
<comment type="function">
    <text evidence="5">S-adenosyl-L-methionine-dependent protein-lysine N-methyltransferase that mono- and dimethylates elongation factor 1-alpha at 'Lys-316'. May play a role in intracellular transport.</text>
</comment>
<keyword evidence="5" id="KW-0813">Transport</keyword>
<dbReference type="Pfam" id="PF13847">
    <property type="entry name" value="Methyltransf_31"/>
    <property type="match status" value="1"/>
</dbReference>
<dbReference type="InterPro" id="IPR026635">
    <property type="entry name" value="Efm4/METTL10"/>
</dbReference>
<dbReference type="GO" id="GO:0016279">
    <property type="term" value="F:protein-lysine N-methyltransferase activity"/>
    <property type="evidence" value="ECO:0007669"/>
    <property type="project" value="UniProtKB-UniRule"/>
</dbReference>
<accession>A0A8H8RMT6</accession>
<protein>
    <recommendedName>
        <fullName evidence="5">Protein-lysine N-methyltransferase EFM4</fullName>
        <ecNumber evidence="5">2.1.1.-</ecNumber>
    </recommendedName>
    <alternativeName>
        <fullName evidence="5">Elongation factor methyltransferase 4</fullName>
    </alternativeName>
</protein>
<evidence type="ECO:0000256" key="3">
    <source>
        <dbReference type="ARBA" id="ARBA00022679"/>
    </source>
</evidence>
<dbReference type="PANTHER" id="PTHR12843:SF5">
    <property type="entry name" value="EEF1A LYSINE METHYLTRANSFERASE 2"/>
    <property type="match status" value="1"/>
</dbReference>
<keyword evidence="3 5" id="KW-0808">Transferase</keyword>